<evidence type="ECO:0000256" key="7">
    <source>
        <dbReference type="SAM" id="Phobius"/>
    </source>
</evidence>
<dbReference type="Proteomes" id="UP000738126">
    <property type="component" value="Unassembled WGS sequence"/>
</dbReference>
<dbReference type="EMBL" id="NRSH01000116">
    <property type="protein sequence ID" value="MBK1727231.1"/>
    <property type="molecule type" value="Genomic_DNA"/>
</dbReference>
<keyword evidence="6 7" id="KW-0472">Membrane</keyword>
<dbReference type="RefSeq" id="WP_200260095.1">
    <property type="nucleotide sequence ID" value="NZ_NRSH01000116.1"/>
</dbReference>
<dbReference type="Gene3D" id="1.10.287.3510">
    <property type="match status" value="1"/>
</dbReference>
<feature type="transmembrane region" description="Helical" evidence="7">
    <location>
        <begin position="62"/>
        <end position="83"/>
    </location>
</feature>
<comment type="subcellular location">
    <subcellularLocation>
        <location evidence="1">Cell membrane</location>
        <topology evidence="1">Multi-pass membrane protein</topology>
    </subcellularLocation>
</comment>
<keyword evidence="9" id="KW-1185">Reference proteome</keyword>
<dbReference type="InterPro" id="IPR039428">
    <property type="entry name" value="NUOK/Mnh_C1-like"/>
</dbReference>
<evidence type="ECO:0000313" key="8">
    <source>
        <dbReference type="EMBL" id="MBK1727231.1"/>
    </source>
</evidence>
<name>A0ABS1E674_9GAMM</name>
<proteinExistence type="inferred from homology"/>
<dbReference type="Pfam" id="PF00420">
    <property type="entry name" value="Oxidored_q2"/>
    <property type="match status" value="1"/>
</dbReference>
<dbReference type="InterPro" id="IPR050601">
    <property type="entry name" value="CPA3_antiporter_subunitC"/>
</dbReference>
<evidence type="ECO:0000256" key="6">
    <source>
        <dbReference type="ARBA" id="ARBA00023136"/>
    </source>
</evidence>
<evidence type="ECO:0000256" key="4">
    <source>
        <dbReference type="ARBA" id="ARBA00022692"/>
    </source>
</evidence>
<reference evidence="8 9" key="1">
    <citation type="journal article" date="2020" name="Microorganisms">
        <title>Osmotic Adaptation and Compatible Solute Biosynthesis of Phototrophic Bacteria as Revealed from Genome Analyses.</title>
        <authorList>
            <person name="Imhoff J.F."/>
            <person name="Rahn T."/>
            <person name="Kunzel S."/>
            <person name="Keller A."/>
            <person name="Neulinger S.C."/>
        </authorList>
    </citation>
    <scope>NUCLEOTIDE SEQUENCE [LARGE SCALE GENOMIC DNA]</scope>
    <source>
        <strain evidence="8 9">DSM 15116</strain>
    </source>
</reference>
<protein>
    <recommendedName>
        <fullName evidence="10">Multisubunit sodium/proton antiporter, MrpC subunit</fullName>
    </recommendedName>
</protein>
<evidence type="ECO:0000256" key="5">
    <source>
        <dbReference type="ARBA" id="ARBA00022989"/>
    </source>
</evidence>
<evidence type="ECO:0008006" key="10">
    <source>
        <dbReference type="Google" id="ProtNLM"/>
    </source>
</evidence>
<organism evidence="8 9">
    <name type="scientific">Halorhodospira neutriphila</name>
    <dbReference type="NCBI Taxonomy" id="168379"/>
    <lineage>
        <taxon>Bacteria</taxon>
        <taxon>Pseudomonadati</taxon>
        <taxon>Pseudomonadota</taxon>
        <taxon>Gammaproteobacteria</taxon>
        <taxon>Chromatiales</taxon>
        <taxon>Ectothiorhodospiraceae</taxon>
        <taxon>Halorhodospira</taxon>
    </lineage>
</organism>
<keyword evidence="5 7" id="KW-1133">Transmembrane helix</keyword>
<evidence type="ECO:0000256" key="2">
    <source>
        <dbReference type="ARBA" id="ARBA00010388"/>
    </source>
</evidence>
<keyword evidence="4 7" id="KW-0812">Transmembrane</keyword>
<gene>
    <name evidence="8" type="ORF">CKO13_09420</name>
</gene>
<sequence length="100" mass="10373">MTQAALYSLVAGGLAGIAVYGLITCTHLLRRILALNLLGSAVFLLLVALARRGPQAVDPLPHAMVLTGIVIAVSATAFALALARRYHGRTGAERLPEDGA</sequence>
<comment type="caution">
    <text evidence="8">The sequence shown here is derived from an EMBL/GenBank/DDBJ whole genome shotgun (WGS) entry which is preliminary data.</text>
</comment>
<accession>A0ABS1E674</accession>
<evidence type="ECO:0000313" key="9">
    <source>
        <dbReference type="Proteomes" id="UP000738126"/>
    </source>
</evidence>
<evidence type="ECO:0000256" key="3">
    <source>
        <dbReference type="ARBA" id="ARBA00022475"/>
    </source>
</evidence>
<feature type="transmembrane region" description="Helical" evidence="7">
    <location>
        <begin position="32"/>
        <end position="50"/>
    </location>
</feature>
<dbReference type="PANTHER" id="PTHR34583:SF2">
    <property type="entry name" value="ANTIPORTER SUBUNIT MNHC2-RELATED"/>
    <property type="match status" value="1"/>
</dbReference>
<comment type="similarity">
    <text evidence="2">Belongs to the CPA3 antiporters (TC 2.A.63) subunit C family.</text>
</comment>
<evidence type="ECO:0000256" key="1">
    <source>
        <dbReference type="ARBA" id="ARBA00004651"/>
    </source>
</evidence>
<feature type="transmembrane region" description="Helical" evidence="7">
    <location>
        <begin position="6"/>
        <end position="25"/>
    </location>
</feature>
<dbReference type="PANTHER" id="PTHR34583">
    <property type="entry name" value="ANTIPORTER SUBUNIT MNHC2-RELATED"/>
    <property type="match status" value="1"/>
</dbReference>
<keyword evidence="3" id="KW-1003">Cell membrane</keyword>